<dbReference type="Proteomes" id="UP000680865">
    <property type="component" value="Unassembled WGS sequence"/>
</dbReference>
<name>A0A919SGV1_9ACTN</name>
<gene>
    <name evidence="2" type="ORF">Aco04nite_25230</name>
</gene>
<organism evidence="2 3">
    <name type="scientific">Winogradskya consettensis</name>
    <dbReference type="NCBI Taxonomy" id="113560"/>
    <lineage>
        <taxon>Bacteria</taxon>
        <taxon>Bacillati</taxon>
        <taxon>Actinomycetota</taxon>
        <taxon>Actinomycetes</taxon>
        <taxon>Micromonosporales</taxon>
        <taxon>Micromonosporaceae</taxon>
        <taxon>Winogradskya</taxon>
    </lineage>
</organism>
<evidence type="ECO:0000256" key="1">
    <source>
        <dbReference type="SAM" id="MobiDB-lite"/>
    </source>
</evidence>
<evidence type="ECO:0000313" key="2">
    <source>
        <dbReference type="EMBL" id="GIM71444.1"/>
    </source>
</evidence>
<dbReference type="EMBL" id="BOQP01000011">
    <property type="protein sequence ID" value="GIM71444.1"/>
    <property type="molecule type" value="Genomic_DNA"/>
</dbReference>
<protein>
    <recommendedName>
        <fullName evidence="4">Secreted protein</fullName>
    </recommendedName>
</protein>
<dbReference type="AlphaFoldDB" id="A0A919SGV1"/>
<evidence type="ECO:0000313" key="3">
    <source>
        <dbReference type="Proteomes" id="UP000680865"/>
    </source>
</evidence>
<keyword evidence="3" id="KW-1185">Reference proteome</keyword>
<sequence length="819" mass="86720">MSLRIAIEGGDVASVVTAVRSLDEPGRRKARTALAAMTRDREVWWDGTRGAALSVAVVGCQPTAAKAAQILGRPSVGLAEEAVAPVLEVARALGVPWLVELANRLATVPEPDWRFVAGLIRAEGAPPPTGDRFVEGWATDLGMRELDRPLAERLRDDPFLRVLLPRLFEVDAVGLRLHFPDLCTGRENGFADAVAQLSREGVLDRAYLIGATLDRLLRGDRPKALRAFIVLHETLAPTAAEVVARSGDYLRLLTDGPVSVASMAQRVLCTVDLPDRDALLDASRVVLARPEKALVKAQVAWLGVAGPAAPVVFSSPRGDDLPALALPQPAPPPITDVDTLVEEVALLLRRRIPDGPVERVLDGLVRLAAVDGGRLAGALRPLLRDARGWVFRRHRNEPHCLCESMGDLLRAAAGLEREREPEDWSSENEPDPARAAPAVLVRRRLEEAAARLGSTPSLLCAPTSMTGSLDGSVLLERIAALGDREPWPVDLTQALLRLPLAPDSGLAARADALGSRAGKALAARLRSGGLPQPGQYTVSVEFSRKLDDADVRESFGLWPRRLLVETAPPAGLEFELVELLDVTAGEYYSTRAEEDWSRHWALAMPHHRGVVAAAALPLLAAAADRDIDDGSTAVLPLLADCDGDGGVALDLGLAYAVSARRPADRIAALDAFLTMAATGTLNPEGVGELIGILSTSGPLKPTRIVEVLRDAASAGAPLSVWRLLAAALPHLLRGAPPETPPPGITLPRSLGVAPKVPRGTPELLALAMETVVATGVRLPVHGLDAVAARSGSSRVVVEARRLAEALCSAGATGGSEAVR</sequence>
<proteinExistence type="predicted"/>
<accession>A0A919SGV1</accession>
<reference evidence="2" key="1">
    <citation type="submission" date="2021-03" db="EMBL/GenBank/DDBJ databases">
        <title>Whole genome shotgun sequence of Actinoplanes consettensis NBRC 14913.</title>
        <authorList>
            <person name="Komaki H."/>
            <person name="Tamura T."/>
        </authorList>
    </citation>
    <scope>NUCLEOTIDE SEQUENCE</scope>
    <source>
        <strain evidence="2">NBRC 14913</strain>
    </source>
</reference>
<comment type="caution">
    <text evidence="2">The sequence shown here is derived from an EMBL/GenBank/DDBJ whole genome shotgun (WGS) entry which is preliminary data.</text>
</comment>
<dbReference type="RefSeq" id="WP_212997423.1">
    <property type="nucleotide sequence ID" value="NZ_BAAATW010000008.1"/>
</dbReference>
<feature type="region of interest" description="Disordered" evidence="1">
    <location>
        <begin position="414"/>
        <end position="435"/>
    </location>
</feature>
<evidence type="ECO:0008006" key="4">
    <source>
        <dbReference type="Google" id="ProtNLM"/>
    </source>
</evidence>